<organism evidence="11 12">
    <name type="scientific">Natronospirillum operosum</name>
    <dbReference type="NCBI Taxonomy" id="2759953"/>
    <lineage>
        <taxon>Bacteria</taxon>
        <taxon>Pseudomonadati</taxon>
        <taxon>Pseudomonadota</taxon>
        <taxon>Gammaproteobacteria</taxon>
        <taxon>Oceanospirillales</taxon>
        <taxon>Natronospirillaceae</taxon>
        <taxon>Natronospirillum</taxon>
    </lineage>
</organism>
<dbReference type="GO" id="GO:0016020">
    <property type="term" value="C:membrane"/>
    <property type="evidence" value="ECO:0007669"/>
    <property type="project" value="TreeGrafter"/>
</dbReference>
<feature type="domain" description="Peptidase M48" evidence="9">
    <location>
        <begin position="205"/>
        <end position="359"/>
    </location>
</feature>
<evidence type="ECO:0000256" key="5">
    <source>
        <dbReference type="ARBA" id="ARBA00023049"/>
    </source>
</evidence>
<dbReference type="Pfam" id="PF23368">
    <property type="entry name" value="DUF7092"/>
    <property type="match status" value="1"/>
</dbReference>
<keyword evidence="1 6" id="KW-0645">Protease</keyword>
<dbReference type="PANTHER" id="PTHR22726">
    <property type="entry name" value="METALLOENDOPEPTIDASE OMA1"/>
    <property type="match status" value="1"/>
</dbReference>
<dbReference type="PANTHER" id="PTHR22726:SF1">
    <property type="entry name" value="METALLOENDOPEPTIDASE OMA1, MITOCHONDRIAL"/>
    <property type="match status" value="1"/>
</dbReference>
<protein>
    <submittedName>
        <fullName evidence="11">M48 family metallopeptidase</fullName>
    </submittedName>
</protein>
<dbReference type="GO" id="GO:0051603">
    <property type="term" value="P:proteolysis involved in protein catabolic process"/>
    <property type="evidence" value="ECO:0007669"/>
    <property type="project" value="TreeGrafter"/>
</dbReference>
<feature type="domain" description="DUF7092" evidence="10">
    <location>
        <begin position="14"/>
        <end position="93"/>
    </location>
</feature>
<evidence type="ECO:0000256" key="4">
    <source>
        <dbReference type="ARBA" id="ARBA00022833"/>
    </source>
</evidence>
<gene>
    <name evidence="11" type="ORF">E4656_06215</name>
</gene>
<dbReference type="GO" id="GO:0004222">
    <property type="term" value="F:metalloendopeptidase activity"/>
    <property type="evidence" value="ECO:0007669"/>
    <property type="project" value="InterPro"/>
</dbReference>
<evidence type="ECO:0000256" key="8">
    <source>
        <dbReference type="SAM" id="Phobius"/>
    </source>
</evidence>
<keyword evidence="2" id="KW-0479">Metal-binding</keyword>
<keyword evidence="8" id="KW-0472">Membrane</keyword>
<dbReference type="OrthoDB" id="9810445at2"/>
<dbReference type="Proteomes" id="UP000297475">
    <property type="component" value="Unassembled WGS sequence"/>
</dbReference>
<feature type="region of interest" description="Disordered" evidence="7">
    <location>
        <begin position="341"/>
        <end position="361"/>
    </location>
</feature>
<comment type="similarity">
    <text evidence="6">Belongs to the peptidase M48 family.</text>
</comment>
<dbReference type="Gene3D" id="3.30.2010.10">
    <property type="entry name" value="Metalloproteases ('zincins'), catalytic domain"/>
    <property type="match status" value="1"/>
</dbReference>
<feature type="transmembrane region" description="Helical" evidence="8">
    <location>
        <begin position="112"/>
        <end position="132"/>
    </location>
</feature>
<dbReference type="Pfam" id="PF01435">
    <property type="entry name" value="Peptidase_M48"/>
    <property type="match status" value="1"/>
</dbReference>
<comment type="cofactor">
    <cofactor evidence="6">
        <name>Zn(2+)</name>
        <dbReference type="ChEBI" id="CHEBI:29105"/>
    </cofactor>
    <text evidence="6">Binds 1 zinc ion per subunit.</text>
</comment>
<accession>A0A4Z0WJL2</accession>
<comment type="caution">
    <text evidence="11">The sequence shown here is derived from an EMBL/GenBank/DDBJ whole genome shotgun (WGS) entry which is preliminary data.</text>
</comment>
<keyword evidence="4 6" id="KW-0862">Zinc</keyword>
<evidence type="ECO:0000256" key="1">
    <source>
        <dbReference type="ARBA" id="ARBA00022670"/>
    </source>
</evidence>
<evidence type="ECO:0000256" key="3">
    <source>
        <dbReference type="ARBA" id="ARBA00022801"/>
    </source>
</evidence>
<name>A0A4Z0WJL2_9GAMM</name>
<feature type="region of interest" description="Disordered" evidence="7">
    <location>
        <begin position="1"/>
        <end position="21"/>
    </location>
</feature>
<evidence type="ECO:0000256" key="2">
    <source>
        <dbReference type="ARBA" id="ARBA00022723"/>
    </source>
</evidence>
<keyword evidence="8" id="KW-0812">Transmembrane</keyword>
<keyword evidence="8" id="KW-1133">Transmembrane helix</keyword>
<keyword evidence="5 6" id="KW-0482">Metalloprotease</keyword>
<evidence type="ECO:0000313" key="12">
    <source>
        <dbReference type="Proteomes" id="UP000297475"/>
    </source>
</evidence>
<dbReference type="InterPro" id="IPR001915">
    <property type="entry name" value="Peptidase_M48"/>
</dbReference>
<dbReference type="GO" id="GO:0046872">
    <property type="term" value="F:metal ion binding"/>
    <property type="evidence" value="ECO:0007669"/>
    <property type="project" value="UniProtKB-KW"/>
</dbReference>
<keyword evidence="3 6" id="KW-0378">Hydrolase</keyword>
<keyword evidence="12" id="KW-1185">Reference proteome</keyword>
<dbReference type="InterPro" id="IPR051156">
    <property type="entry name" value="Mito/Outer_Membr_Metalloprot"/>
</dbReference>
<dbReference type="EMBL" id="SRMF01000001">
    <property type="protein sequence ID" value="TGG95987.1"/>
    <property type="molecule type" value="Genomic_DNA"/>
</dbReference>
<evidence type="ECO:0000259" key="10">
    <source>
        <dbReference type="Pfam" id="PF23368"/>
    </source>
</evidence>
<evidence type="ECO:0000313" key="11">
    <source>
        <dbReference type="EMBL" id="TGG95987.1"/>
    </source>
</evidence>
<reference evidence="11 12" key="1">
    <citation type="submission" date="2019-04" db="EMBL/GenBank/DDBJ databases">
        <title>Natronospirillum operosus gen. nov., sp. nov., a haloalkaliphilic satellite isolated from decaying biomass of laboratory culture of cyanobacterium Geitlerinema sp. and proposal of Natronospirillaceae fam. nov. and Saccharospirillaceae fam. nov.</title>
        <authorList>
            <person name="Kevbrin V."/>
            <person name="Boltyanskaya Y."/>
            <person name="Koziaeva V."/>
            <person name="Grouzdev D.S."/>
            <person name="Park M."/>
            <person name="Cho J."/>
        </authorList>
    </citation>
    <scope>NUCLEOTIDE SEQUENCE [LARGE SCALE GENOMIC DNA]</scope>
    <source>
        <strain evidence="11 12">G-116</strain>
    </source>
</reference>
<feature type="compositionally biased region" description="Basic and acidic residues" evidence="7">
    <location>
        <begin position="351"/>
        <end position="361"/>
    </location>
</feature>
<dbReference type="CDD" id="cd07332">
    <property type="entry name" value="M48C_Oma1_like"/>
    <property type="match status" value="1"/>
</dbReference>
<evidence type="ECO:0000256" key="6">
    <source>
        <dbReference type="RuleBase" id="RU003983"/>
    </source>
</evidence>
<proteinExistence type="inferred from homology"/>
<dbReference type="InterPro" id="IPR055518">
    <property type="entry name" value="DUF7092"/>
</dbReference>
<evidence type="ECO:0000259" key="9">
    <source>
        <dbReference type="Pfam" id="PF01435"/>
    </source>
</evidence>
<evidence type="ECO:0000256" key="7">
    <source>
        <dbReference type="SAM" id="MobiDB-lite"/>
    </source>
</evidence>
<sequence length="361" mass="40087">MPSTSASDARPDNLNGEWYPAGSSQQHRARLQLQDAEQLVVVDADSGVELARAPAADWQFGDRLGHTTRFLGHPEGGRFATKNQDAVDALQRRFRPSLLTSVVHRLESHKRFIALTVLLVVAFGWSMLTWGIPALAGVMAERVPRAAVEQLTRETLAVADRAWFEESQLDEDEEQRLREHFAPIKADHPDLQLRLLFRQGGPLGANAVALPDGTMIMTDELVALAEHDDELTAILLHEIGHIAHNHGLQGLIQSSIIGIAFVLLTGDASATAEILLGAPLIINELSYSRRAEFEADDFARDYMLANDIPLAHFHNILWRLSYGASFDPEADLADRRGDSPWSRYLTTHPPTPERIERFQAP</sequence>
<dbReference type="AlphaFoldDB" id="A0A4Z0WJL2"/>
<dbReference type="RefSeq" id="WP_135482095.1">
    <property type="nucleotide sequence ID" value="NZ_SRMF01000001.1"/>
</dbReference>